<name>A0A1Y1UD62_9TREE</name>
<dbReference type="GeneID" id="33554776"/>
<sequence>MTTMASSTATQVPNWDGQIVPALKKRLEGESVYLSSRLSGTNFPEAESSIPAPAPSGPSSSKPAASSIPRARTKSTPLAIGPGPAARPGTSSNKRWQEPSNIPVGVRSPHASGRQAKRDPSLSTLSPDLQASSTLSPPAAIPSASSSRRPSLDAPRSEASSSSQIIHRQRSKSSLGPRPSVSRSPRDNGSTHIMPSSIPVYTGRLSPNRSPGRSPHPSPGQSSILDFSDSGRNSLELDSGSKIREGFIKNELPPFRMMPDEAMRIAENGHDIQDEDDQFAFGLMTDEEEGDKTESPVEMSKEHQPGDFGEMPVDKRKRAETMKAIPSKKATRPLGTKSTGAATLSARPSTGSASSKISGLPRSATTGLGFGHPSTRVAGPSKGRSASGQPTGSASVSALSGSRSASMNVLASQPSSTFRLGVAAHLIPPENPYTPPKGVNPETMPVPTVAKRLEAEAAQKSGSGPQDDDLVVEWDKNGKPIKWIKWNKKNEGGLGSSAEQDQAEASGETLKGSALGPNASLANQSPATSFEHHLGTEISRSSSSKRLAPKRSTSSLRQGSPSPSIAPPLPNNTGLDPSQQPGSYPLRPKRSAENIPLATLGNLPRTASGPSNTFHDSSVGSHGASTSYGTPSAPMAEWGTPIHRQPSPDKLTRSHSTLLKKDKSGSMSRQHSASGVSSGEPSNSANDKSIDRRGAHGPTQSFDGMPKAYGDFNFGPLGSGDPTIGANGGSRPVPITPGTTHMIQETAYKDKYKQPAAPRGKSKDDHVDKGCGCVVM</sequence>
<dbReference type="RefSeq" id="XP_021870081.1">
    <property type="nucleotide sequence ID" value="XM_022012968.1"/>
</dbReference>
<feature type="region of interest" description="Disordered" evidence="1">
    <location>
        <begin position="287"/>
        <end position="409"/>
    </location>
</feature>
<keyword evidence="3" id="KW-1185">Reference proteome</keyword>
<feature type="compositionally biased region" description="Polar residues" evidence="1">
    <location>
        <begin position="571"/>
        <end position="582"/>
    </location>
</feature>
<reference evidence="2 3" key="1">
    <citation type="submission" date="2017-03" db="EMBL/GenBank/DDBJ databases">
        <title>Widespread Adenine N6-methylation of Active Genes in Fungi.</title>
        <authorList>
            <consortium name="DOE Joint Genome Institute"/>
            <person name="Mondo S.J."/>
            <person name="Dannebaum R.O."/>
            <person name="Kuo R.C."/>
            <person name="Louie K.B."/>
            <person name="Bewick A.J."/>
            <person name="Labutti K."/>
            <person name="Haridas S."/>
            <person name="Kuo A."/>
            <person name="Salamov A."/>
            <person name="Ahrendt S.R."/>
            <person name="Lau R."/>
            <person name="Bowen B.P."/>
            <person name="Lipzen A."/>
            <person name="Sullivan W."/>
            <person name="Andreopoulos W.B."/>
            <person name="Clum A."/>
            <person name="Lindquist E."/>
            <person name="Daum C."/>
            <person name="Northen T.R."/>
            <person name="Ramamoorthy G."/>
            <person name="Schmitz R.J."/>
            <person name="Gryganskyi A."/>
            <person name="Culley D."/>
            <person name="Magnuson J."/>
            <person name="James T.Y."/>
            <person name="O'Malley M.A."/>
            <person name="Stajich J.E."/>
            <person name="Spatafora J.W."/>
            <person name="Visel A."/>
            <person name="Grigoriev I.V."/>
        </authorList>
    </citation>
    <scope>NUCLEOTIDE SEQUENCE [LARGE SCALE GENOMIC DNA]</scope>
    <source>
        <strain evidence="2 3">NRRL Y-17943</strain>
    </source>
</reference>
<feature type="compositionally biased region" description="Basic and acidic residues" evidence="1">
    <location>
        <begin position="292"/>
        <end position="305"/>
    </location>
</feature>
<dbReference type="AlphaFoldDB" id="A0A1Y1UD62"/>
<accession>A0A1Y1UD62</accession>
<gene>
    <name evidence="2" type="ORF">BD324DRAFT_512844</name>
</gene>
<feature type="compositionally biased region" description="Low complexity" evidence="1">
    <location>
        <begin position="131"/>
        <end position="154"/>
    </location>
</feature>
<dbReference type="OrthoDB" id="276685at2759"/>
<evidence type="ECO:0000313" key="2">
    <source>
        <dbReference type="EMBL" id="ORX35952.1"/>
    </source>
</evidence>
<organism evidence="2 3">
    <name type="scientific">Kockovaella imperatae</name>
    <dbReference type="NCBI Taxonomy" id="4999"/>
    <lineage>
        <taxon>Eukaryota</taxon>
        <taxon>Fungi</taxon>
        <taxon>Dikarya</taxon>
        <taxon>Basidiomycota</taxon>
        <taxon>Agaricomycotina</taxon>
        <taxon>Tremellomycetes</taxon>
        <taxon>Tremellales</taxon>
        <taxon>Cuniculitremaceae</taxon>
        <taxon>Kockovaella</taxon>
    </lineage>
</organism>
<feature type="compositionally biased region" description="Polar residues" evidence="1">
    <location>
        <begin position="665"/>
        <end position="687"/>
    </location>
</feature>
<evidence type="ECO:0000256" key="1">
    <source>
        <dbReference type="SAM" id="MobiDB-lite"/>
    </source>
</evidence>
<feature type="compositionally biased region" description="Polar residues" evidence="1">
    <location>
        <begin position="121"/>
        <end position="130"/>
    </location>
</feature>
<dbReference type="InParanoid" id="A0A1Y1UD62"/>
<feature type="region of interest" description="Disordered" evidence="1">
    <location>
        <begin position="41"/>
        <end position="246"/>
    </location>
</feature>
<feature type="compositionally biased region" description="Polar residues" evidence="1">
    <location>
        <begin position="336"/>
        <end position="357"/>
    </location>
</feature>
<protein>
    <submittedName>
        <fullName evidence="2">Uncharacterized protein</fullName>
    </submittedName>
</protein>
<feature type="compositionally biased region" description="Polar residues" evidence="1">
    <location>
        <begin position="608"/>
        <end position="630"/>
    </location>
</feature>
<feature type="compositionally biased region" description="Low complexity" evidence="1">
    <location>
        <begin position="206"/>
        <end position="223"/>
    </location>
</feature>
<feature type="region of interest" description="Disordered" evidence="1">
    <location>
        <begin position="452"/>
        <end position="769"/>
    </location>
</feature>
<evidence type="ECO:0000313" key="3">
    <source>
        <dbReference type="Proteomes" id="UP000193218"/>
    </source>
</evidence>
<feature type="compositionally biased region" description="Polar residues" evidence="1">
    <location>
        <begin position="181"/>
        <end position="194"/>
    </location>
</feature>
<dbReference type="EMBL" id="NBSH01000009">
    <property type="protein sequence ID" value="ORX35952.1"/>
    <property type="molecule type" value="Genomic_DNA"/>
</dbReference>
<feature type="compositionally biased region" description="Low complexity" evidence="1">
    <location>
        <begin position="393"/>
        <end position="406"/>
    </location>
</feature>
<comment type="caution">
    <text evidence="2">The sequence shown here is derived from an EMBL/GenBank/DDBJ whole genome shotgun (WGS) entry which is preliminary data.</text>
</comment>
<feature type="compositionally biased region" description="Polar residues" evidence="1">
    <location>
        <begin position="538"/>
        <end position="563"/>
    </location>
</feature>
<dbReference type="Proteomes" id="UP000193218">
    <property type="component" value="Unassembled WGS sequence"/>
</dbReference>
<feature type="compositionally biased region" description="Basic and acidic residues" evidence="1">
    <location>
        <begin position="312"/>
        <end position="321"/>
    </location>
</feature>
<feature type="compositionally biased region" description="Low complexity" evidence="1">
    <location>
        <begin position="44"/>
        <end position="70"/>
    </location>
</feature>
<feature type="compositionally biased region" description="Polar residues" evidence="1">
    <location>
        <begin position="89"/>
        <end position="100"/>
    </location>
</feature>
<proteinExistence type="predicted"/>